<evidence type="ECO:0000256" key="1">
    <source>
        <dbReference type="SAM" id="Phobius"/>
    </source>
</evidence>
<feature type="transmembrane region" description="Helical" evidence="1">
    <location>
        <begin position="410"/>
        <end position="429"/>
    </location>
</feature>
<feature type="transmembrane region" description="Helical" evidence="1">
    <location>
        <begin position="233"/>
        <end position="251"/>
    </location>
</feature>
<feature type="transmembrane region" description="Helical" evidence="1">
    <location>
        <begin position="436"/>
        <end position="455"/>
    </location>
</feature>
<feature type="transmembrane region" description="Helical" evidence="1">
    <location>
        <begin position="258"/>
        <end position="277"/>
    </location>
</feature>
<keyword evidence="1" id="KW-1133">Transmembrane helix</keyword>
<evidence type="ECO:0000313" key="2">
    <source>
        <dbReference type="EMBL" id="KKT69916.1"/>
    </source>
</evidence>
<proteinExistence type="predicted"/>
<keyword evidence="1" id="KW-0812">Transmembrane</keyword>
<accession>A0A0G1JE58</accession>
<comment type="caution">
    <text evidence="2">The sequence shown here is derived from an EMBL/GenBank/DDBJ whole genome shotgun (WGS) entry which is preliminary data.</text>
</comment>
<organism evidence="2 3">
    <name type="scientific">candidate division WWE3 bacterium GW2011_GWB1_44_4</name>
    <dbReference type="NCBI Taxonomy" id="1619116"/>
    <lineage>
        <taxon>Bacteria</taxon>
        <taxon>Katanobacteria</taxon>
    </lineage>
</organism>
<gene>
    <name evidence="2" type="ORF">UW65_C0008G0005</name>
</gene>
<protein>
    <recommendedName>
        <fullName evidence="4">Glycosyltransferase RgtA/B/C/D-like domain-containing protein</fullName>
    </recommendedName>
</protein>
<feature type="transmembrane region" description="Helical" evidence="1">
    <location>
        <begin position="183"/>
        <end position="203"/>
    </location>
</feature>
<reference evidence="2 3" key="1">
    <citation type="journal article" date="2015" name="Nature">
        <title>rRNA introns, odd ribosomes, and small enigmatic genomes across a large radiation of phyla.</title>
        <authorList>
            <person name="Brown C.T."/>
            <person name="Hug L.A."/>
            <person name="Thomas B.C."/>
            <person name="Sharon I."/>
            <person name="Castelle C.J."/>
            <person name="Singh A."/>
            <person name="Wilkins M.J."/>
            <person name="Williams K.H."/>
            <person name="Banfield J.F."/>
        </authorList>
    </citation>
    <scope>NUCLEOTIDE SEQUENCE [LARGE SCALE GENOMIC DNA]</scope>
</reference>
<dbReference type="EMBL" id="LCJD01000008">
    <property type="protein sequence ID" value="KKT69916.1"/>
    <property type="molecule type" value="Genomic_DNA"/>
</dbReference>
<feature type="transmembrane region" description="Helical" evidence="1">
    <location>
        <begin position="86"/>
        <end position="107"/>
    </location>
</feature>
<feature type="transmembrane region" description="Helical" evidence="1">
    <location>
        <begin position="210"/>
        <end position="227"/>
    </location>
</feature>
<evidence type="ECO:0008006" key="4">
    <source>
        <dbReference type="Google" id="ProtNLM"/>
    </source>
</evidence>
<sequence>MLRSDFFSYKTAIILAVLIVSIGVWQYTIYKGIDSATYIGKTYARTDATGLNFAAGSSFTYFYYYLGLYPLAVLDANGLDYSKNGAIKALVGGGVPLALDNSFYILWGEHGKSLLLLLDAAIKNSPEFISVRDINFLFFVLALAALAICSITTKQVALGISLVILVGSNPFLIYELYGRENIFGLGAIVLIAAFSLLMPIIFLAQKPHRFYLYGSAIFLGVMFGFIQHTRSEYTVVILSCLFVYWVTKHFAIREKLTLTALLLVSLYITTAGLEAYFTNKLKTTYTTLSQLGLASQEQIATAGNATYHTFWHPSYIGLSDFDDKYGIQWSDKMAYDKAEKYLMTVNPEKFTTLPNIEMWSVQPEYNAFIRSEIIKLISHDPLWYARIVLKRVGALFGGAAPLGLQIGPHFYKLPFSGWLFFPILAYLIWKKDVNMLTVAIFPLTLSLPIILIHASRGITNMSLYHVFGTAIVINLAVNCLKEKLKT</sequence>
<keyword evidence="1" id="KW-0472">Membrane</keyword>
<feature type="transmembrane region" description="Helical" evidence="1">
    <location>
        <begin position="134"/>
        <end position="151"/>
    </location>
</feature>
<evidence type="ECO:0000313" key="3">
    <source>
        <dbReference type="Proteomes" id="UP000034783"/>
    </source>
</evidence>
<name>A0A0G1JE58_UNCKA</name>
<feature type="transmembrane region" description="Helical" evidence="1">
    <location>
        <begin position="158"/>
        <end position="177"/>
    </location>
</feature>
<feature type="transmembrane region" description="Helical" evidence="1">
    <location>
        <begin position="50"/>
        <end position="74"/>
    </location>
</feature>
<feature type="transmembrane region" description="Helical" evidence="1">
    <location>
        <begin position="12"/>
        <end position="30"/>
    </location>
</feature>
<dbReference type="Proteomes" id="UP000034783">
    <property type="component" value="Unassembled WGS sequence"/>
</dbReference>
<feature type="transmembrane region" description="Helical" evidence="1">
    <location>
        <begin position="461"/>
        <end position="480"/>
    </location>
</feature>
<dbReference type="AlphaFoldDB" id="A0A0G1JE58"/>